<reference evidence="1" key="1">
    <citation type="submission" date="2018-02" db="EMBL/GenBank/DDBJ databases">
        <title>Rhizophora mucronata_Transcriptome.</title>
        <authorList>
            <person name="Meera S.P."/>
            <person name="Sreeshan A."/>
            <person name="Augustine A."/>
        </authorList>
    </citation>
    <scope>NUCLEOTIDE SEQUENCE</scope>
    <source>
        <tissue evidence="1">Leaf</tissue>
    </source>
</reference>
<organism evidence="1">
    <name type="scientific">Rhizophora mucronata</name>
    <name type="common">Asiatic mangrove</name>
    <dbReference type="NCBI Taxonomy" id="61149"/>
    <lineage>
        <taxon>Eukaryota</taxon>
        <taxon>Viridiplantae</taxon>
        <taxon>Streptophyta</taxon>
        <taxon>Embryophyta</taxon>
        <taxon>Tracheophyta</taxon>
        <taxon>Spermatophyta</taxon>
        <taxon>Magnoliopsida</taxon>
        <taxon>eudicotyledons</taxon>
        <taxon>Gunneridae</taxon>
        <taxon>Pentapetalae</taxon>
        <taxon>rosids</taxon>
        <taxon>fabids</taxon>
        <taxon>Malpighiales</taxon>
        <taxon>Rhizophoraceae</taxon>
        <taxon>Rhizophora</taxon>
    </lineage>
</organism>
<dbReference type="EMBL" id="GGEC01085491">
    <property type="protein sequence ID" value="MBX65975.1"/>
    <property type="molecule type" value="Transcribed_RNA"/>
</dbReference>
<protein>
    <submittedName>
        <fullName evidence="1">Uncharacterized protein</fullName>
    </submittedName>
</protein>
<sequence>MFSRLLFFIIIIFLALKLLLPTSL</sequence>
<dbReference type="AlphaFoldDB" id="A0A2P2QGE8"/>
<accession>A0A2P2QGE8</accession>
<evidence type="ECO:0000313" key="1">
    <source>
        <dbReference type="EMBL" id="MBX65975.1"/>
    </source>
</evidence>
<proteinExistence type="predicted"/>
<name>A0A2P2QGE8_RHIMU</name>